<dbReference type="Gene3D" id="2.40.10.10">
    <property type="entry name" value="Trypsin-like serine proteases"/>
    <property type="match status" value="1"/>
</dbReference>
<name>A0A5F1ZQ67_9LEPT</name>
<evidence type="ECO:0000313" key="7">
    <source>
        <dbReference type="EMBL" id="TGL39460.1"/>
    </source>
</evidence>
<dbReference type="PANTHER" id="PTHR45980:SF9">
    <property type="entry name" value="PROTEASE DO-LIKE 10, MITOCHONDRIAL-RELATED"/>
    <property type="match status" value="1"/>
</dbReference>
<evidence type="ECO:0000256" key="3">
    <source>
        <dbReference type="ARBA" id="ARBA00022825"/>
    </source>
</evidence>
<dbReference type="InterPro" id="IPR036034">
    <property type="entry name" value="PDZ_sf"/>
</dbReference>
<keyword evidence="1 6" id="KW-0645">Protease</keyword>
<dbReference type="Gene3D" id="2.30.42.10">
    <property type="match status" value="1"/>
</dbReference>
<keyword evidence="4" id="KW-0732">Signal</keyword>
<feature type="signal peptide" evidence="4">
    <location>
        <begin position="1"/>
        <end position="21"/>
    </location>
</feature>
<feature type="domain" description="PDZ" evidence="5">
    <location>
        <begin position="250"/>
        <end position="305"/>
    </location>
</feature>
<dbReference type="EMBL" id="RQGC01000012">
    <property type="protein sequence ID" value="TGL39460.1"/>
    <property type="molecule type" value="Genomic_DNA"/>
</dbReference>
<dbReference type="SUPFAM" id="SSF50156">
    <property type="entry name" value="PDZ domain-like"/>
    <property type="match status" value="1"/>
</dbReference>
<keyword evidence="3" id="KW-0720">Serine protease</keyword>
<dbReference type="AlphaFoldDB" id="A0A5F1ZQ67"/>
<dbReference type="InterPro" id="IPR001478">
    <property type="entry name" value="PDZ"/>
</dbReference>
<dbReference type="InterPro" id="IPR043504">
    <property type="entry name" value="Peptidase_S1_PA_chymotrypsin"/>
</dbReference>
<accession>A0A5F1ZQ67</accession>
<dbReference type="GO" id="GO:0006508">
    <property type="term" value="P:proteolysis"/>
    <property type="evidence" value="ECO:0007669"/>
    <property type="project" value="UniProtKB-KW"/>
</dbReference>
<evidence type="ECO:0000313" key="9">
    <source>
        <dbReference type="Proteomes" id="UP000297946"/>
    </source>
</evidence>
<comment type="caution">
    <text evidence="6">The sequence shown here is derived from an EMBL/GenBank/DDBJ whole genome shotgun (WGS) entry which is preliminary data.</text>
</comment>
<dbReference type="EMBL" id="RQER01000005">
    <property type="protein sequence ID" value="TGK01855.1"/>
    <property type="molecule type" value="Genomic_DNA"/>
</dbReference>
<reference evidence="8 9" key="2">
    <citation type="journal article" date="2019" name="PLoS Negl. Trop. Dis.">
        <title>Revisiting the worldwide diversity of Leptospira species in the environment.</title>
        <authorList>
            <person name="Vincent A.T."/>
            <person name="Schiettekatte O."/>
            <person name="Bourhy P."/>
            <person name="Veyrier F.J."/>
            <person name="Picardeau M."/>
        </authorList>
    </citation>
    <scope>NUCLEOTIDE SEQUENCE [LARGE SCALE GENOMIC DNA]</scope>
    <source>
        <strain evidence="8">201702690</strain>
        <strain evidence="6 9">SSW18</strain>
    </source>
</reference>
<dbReference type="GO" id="GO:0004252">
    <property type="term" value="F:serine-type endopeptidase activity"/>
    <property type="evidence" value="ECO:0007669"/>
    <property type="project" value="TreeGrafter"/>
</dbReference>
<dbReference type="Pfam" id="PF00595">
    <property type="entry name" value="PDZ"/>
    <property type="match status" value="1"/>
</dbReference>
<dbReference type="PROSITE" id="PS50106">
    <property type="entry name" value="PDZ"/>
    <property type="match status" value="1"/>
</dbReference>
<evidence type="ECO:0000313" key="8">
    <source>
        <dbReference type="Proteomes" id="UP000297273"/>
    </source>
</evidence>
<evidence type="ECO:0000313" key="6">
    <source>
        <dbReference type="EMBL" id="TGK01855.1"/>
    </source>
</evidence>
<proteinExistence type="predicted"/>
<dbReference type="Proteomes" id="UP000297946">
    <property type="component" value="Unassembled WGS sequence"/>
</dbReference>
<feature type="chain" id="PRO_5043206905" evidence="4">
    <location>
        <begin position="22"/>
        <end position="512"/>
    </location>
</feature>
<protein>
    <submittedName>
        <fullName evidence="6">Serine protease</fullName>
    </submittedName>
</protein>
<dbReference type="Pfam" id="PF17815">
    <property type="entry name" value="PDZ_3"/>
    <property type="match status" value="1"/>
</dbReference>
<dbReference type="Proteomes" id="UP000297273">
    <property type="component" value="Unassembled WGS sequence"/>
</dbReference>
<dbReference type="OrthoDB" id="338897at2"/>
<dbReference type="InterPro" id="IPR009003">
    <property type="entry name" value="Peptidase_S1_PA"/>
</dbReference>
<keyword evidence="8" id="KW-1185">Reference proteome</keyword>
<sequence length="512" mass="57153">MYIRILSAILVFGFGVSSVQAKTKTSKKSKETRLESSNSVPSSKSEEEFKKSIVQVKISYQEQDYFNPWKKKNPKVRRGVGIVVSGNRIILPAHLLSYSTLIEVKKHSSYAETKATISKIDYETNLALLKVDEEGFYKDLAPLEFHSNISYPKQVSIYQLDNSGSIQSAVGALVSMDLDQYPQGLVELPILDINSTETLNGNGEVVLEDGKATGILFDFSGDKNSGRAIPSFLIQKFLGKFGTSEISYKGFRYRPVTDQATKDYYGIKEKDQGILVAEILPNSSADGVLKIGDVILEFGGKKIDSKGYFDHPKYGKQVLSYIAHIGDEFGFQTGKSVPLKILREGKPLDIALPLKPFPYTSVRIPHKNPSLRSDYYFDGGFLFIELSEGYLLEWGKDWRSKVDRKLLYSFDYDKFSSPGKEAGKIVLLSQVIPDESNNGYHEVSGRIVIKVNGKPVRAAKDISKEVKESKSRYVIVLLDDGTEIVLDKNVLSEANARIQKEYRIPASGMGEH</sequence>
<gene>
    <name evidence="6" type="ORF">EHO57_08635</name>
    <name evidence="7" type="ORF">EHQ53_15395</name>
</gene>
<dbReference type="Gene3D" id="3.20.190.20">
    <property type="match status" value="1"/>
</dbReference>
<evidence type="ECO:0000256" key="1">
    <source>
        <dbReference type="ARBA" id="ARBA00022670"/>
    </source>
</evidence>
<keyword evidence="2" id="KW-0378">Hydrolase</keyword>
<dbReference type="PANTHER" id="PTHR45980">
    <property type="match status" value="1"/>
</dbReference>
<evidence type="ECO:0000259" key="5">
    <source>
        <dbReference type="PROSITE" id="PS50106"/>
    </source>
</evidence>
<evidence type="ECO:0000256" key="2">
    <source>
        <dbReference type="ARBA" id="ARBA00022801"/>
    </source>
</evidence>
<dbReference type="InterPro" id="IPR041517">
    <property type="entry name" value="DEGP_PDZ"/>
</dbReference>
<dbReference type="RefSeq" id="WP_135646651.1">
    <property type="nucleotide sequence ID" value="NZ_RQER01000005.1"/>
</dbReference>
<organism evidence="6 9">
    <name type="scientific">Leptospira langatensis</name>
    <dbReference type="NCBI Taxonomy" id="2484983"/>
    <lineage>
        <taxon>Bacteria</taxon>
        <taxon>Pseudomonadati</taxon>
        <taxon>Spirochaetota</taxon>
        <taxon>Spirochaetia</taxon>
        <taxon>Leptospirales</taxon>
        <taxon>Leptospiraceae</taxon>
        <taxon>Leptospira</taxon>
    </lineage>
</organism>
<dbReference type="SUPFAM" id="SSF50494">
    <property type="entry name" value="Trypsin-like serine proteases"/>
    <property type="match status" value="1"/>
</dbReference>
<dbReference type="InterPro" id="IPR046449">
    <property type="entry name" value="DEGP_PDZ_sf"/>
</dbReference>
<evidence type="ECO:0000256" key="4">
    <source>
        <dbReference type="SAM" id="SignalP"/>
    </source>
</evidence>
<reference evidence="7" key="1">
    <citation type="submission" date="2018-10" db="EMBL/GenBank/DDBJ databases">
        <authorList>
            <person name="Vincent A.T."/>
            <person name="Schiettekatte O."/>
            <person name="Bourhy P."/>
            <person name="Veyrier F.J."/>
            <person name="Picardeau M."/>
        </authorList>
    </citation>
    <scope>NUCLEOTIDE SEQUENCE</scope>
    <source>
        <strain evidence="7">201702690</strain>
    </source>
</reference>